<dbReference type="GO" id="GO:0071013">
    <property type="term" value="C:catalytic step 2 spliceosome"/>
    <property type="evidence" value="ECO:0007669"/>
    <property type="project" value="TreeGrafter"/>
</dbReference>
<keyword evidence="4" id="KW-0747">Spliceosome</keyword>
<evidence type="ECO:0000256" key="4">
    <source>
        <dbReference type="ARBA" id="ARBA00022728"/>
    </source>
</evidence>
<accession>A0A2U1KMF1</accession>
<keyword evidence="3" id="KW-0507">mRNA processing</keyword>
<evidence type="ECO:0000256" key="5">
    <source>
        <dbReference type="ARBA" id="ARBA00023187"/>
    </source>
</evidence>
<dbReference type="PANTHER" id="PTHR13296">
    <property type="entry name" value="BCAS2 PROTEIN"/>
    <property type="match status" value="1"/>
</dbReference>
<name>A0A2U1KMF1_ARTAN</name>
<keyword evidence="6" id="KW-0539">Nucleus</keyword>
<organism evidence="7 8">
    <name type="scientific">Artemisia annua</name>
    <name type="common">Sweet wormwood</name>
    <dbReference type="NCBI Taxonomy" id="35608"/>
    <lineage>
        <taxon>Eukaryota</taxon>
        <taxon>Viridiplantae</taxon>
        <taxon>Streptophyta</taxon>
        <taxon>Embryophyta</taxon>
        <taxon>Tracheophyta</taxon>
        <taxon>Spermatophyta</taxon>
        <taxon>Magnoliopsida</taxon>
        <taxon>eudicotyledons</taxon>
        <taxon>Gunneridae</taxon>
        <taxon>Pentapetalae</taxon>
        <taxon>asterids</taxon>
        <taxon>campanulids</taxon>
        <taxon>Asterales</taxon>
        <taxon>Asteraceae</taxon>
        <taxon>Asteroideae</taxon>
        <taxon>Anthemideae</taxon>
        <taxon>Artemisiinae</taxon>
        <taxon>Artemisia</taxon>
    </lineage>
</organism>
<protein>
    <submittedName>
        <fullName evidence="7">Modifier of snc1,4</fullName>
    </submittedName>
</protein>
<dbReference type="PANTHER" id="PTHR13296:SF0">
    <property type="entry name" value="PRE-MRNA-SPLICING FACTOR SPF27"/>
    <property type="match status" value="1"/>
</dbReference>
<evidence type="ECO:0000256" key="1">
    <source>
        <dbReference type="ARBA" id="ARBA00004123"/>
    </source>
</evidence>
<dbReference type="AlphaFoldDB" id="A0A2U1KMF1"/>
<dbReference type="InterPro" id="IPR008409">
    <property type="entry name" value="SPF27"/>
</dbReference>
<dbReference type="Pfam" id="PF05700">
    <property type="entry name" value="BCAS2"/>
    <property type="match status" value="1"/>
</dbReference>
<evidence type="ECO:0000313" key="8">
    <source>
        <dbReference type="Proteomes" id="UP000245207"/>
    </source>
</evidence>
<dbReference type="GO" id="GO:0008380">
    <property type="term" value="P:RNA splicing"/>
    <property type="evidence" value="ECO:0007669"/>
    <property type="project" value="UniProtKB-KW"/>
</dbReference>
<dbReference type="STRING" id="35608.A0A2U1KMF1"/>
<comment type="caution">
    <text evidence="7">The sequence shown here is derived from an EMBL/GenBank/DDBJ whole genome shotgun (WGS) entry which is preliminary data.</text>
</comment>
<keyword evidence="8" id="KW-1185">Reference proteome</keyword>
<dbReference type="Proteomes" id="UP000245207">
    <property type="component" value="Unassembled WGS sequence"/>
</dbReference>
<evidence type="ECO:0000256" key="6">
    <source>
        <dbReference type="ARBA" id="ARBA00023242"/>
    </source>
</evidence>
<gene>
    <name evidence="7" type="ORF">CTI12_AA585870</name>
</gene>
<comment type="subcellular location">
    <subcellularLocation>
        <location evidence="1">Nucleus</location>
    </subcellularLocation>
</comment>
<proteinExistence type="inferred from homology"/>
<comment type="similarity">
    <text evidence="2">Belongs to the SPF27 family.</text>
</comment>
<evidence type="ECO:0000313" key="7">
    <source>
        <dbReference type="EMBL" id="PWA37960.1"/>
    </source>
</evidence>
<sequence>MTTTNNNDGDTIMLLEAARPSWSSSSVQIDTLPYIDDEYGDPKVKAYVDRLIEEEMRRSNKKPSDYLKDLPPVSKFNFEPIHRLDLNQGYQSKIQKS</sequence>
<dbReference type="GO" id="GO:0071011">
    <property type="term" value="C:precatalytic spliceosome"/>
    <property type="evidence" value="ECO:0007669"/>
    <property type="project" value="TreeGrafter"/>
</dbReference>
<dbReference type="GO" id="GO:0000974">
    <property type="term" value="C:Prp19 complex"/>
    <property type="evidence" value="ECO:0007669"/>
    <property type="project" value="TreeGrafter"/>
</dbReference>
<dbReference type="OrthoDB" id="205794at2759"/>
<reference evidence="7 8" key="1">
    <citation type="journal article" date="2018" name="Mol. Plant">
        <title>The genome of Artemisia annua provides insight into the evolution of Asteraceae family and artemisinin biosynthesis.</title>
        <authorList>
            <person name="Shen Q."/>
            <person name="Zhang L."/>
            <person name="Liao Z."/>
            <person name="Wang S."/>
            <person name="Yan T."/>
            <person name="Shi P."/>
            <person name="Liu M."/>
            <person name="Fu X."/>
            <person name="Pan Q."/>
            <person name="Wang Y."/>
            <person name="Lv Z."/>
            <person name="Lu X."/>
            <person name="Zhang F."/>
            <person name="Jiang W."/>
            <person name="Ma Y."/>
            <person name="Chen M."/>
            <person name="Hao X."/>
            <person name="Li L."/>
            <person name="Tang Y."/>
            <person name="Lv G."/>
            <person name="Zhou Y."/>
            <person name="Sun X."/>
            <person name="Brodelius P.E."/>
            <person name="Rose J.K.C."/>
            <person name="Tang K."/>
        </authorList>
    </citation>
    <scope>NUCLEOTIDE SEQUENCE [LARGE SCALE GENOMIC DNA]</scope>
    <source>
        <strain evidence="8">cv. Huhao1</strain>
        <tissue evidence="7">Leaf</tissue>
    </source>
</reference>
<dbReference type="EMBL" id="PKPP01016156">
    <property type="protein sequence ID" value="PWA37960.1"/>
    <property type="molecule type" value="Genomic_DNA"/>
</dbReference>
<evidence type="ECO:0000256" key="2">
    <source>
        <dbReference type="ARBA" id="ARBA00010788"/>
    </source>
</evidence>
<dbReference type="GO" id="GO:0006397">
    <property type="term" value="P:mRNA processing"/>
    <property type="evidence" value="ECO:0007669"/>
    <property type="project" value="UniProtKB-KW"/>
</dbReference>
<keyword evidence="5" id="KW-0508">mRNA splicing</keyword>
<evidence type="ECO:0000256" key="3">
    <source>
        <dbReference type="ARBA" id="ARBA00022664"/>
    </source>
</evidence>